<proteinExistence type="predicted"/>
<dbReference type="EMBL" id="CP066744">
    <property type="protein sequence ID" value="QQK06996.1"/>
    <property type="molecule type" value="Genomic_DNA"/>
</dbReference>
<evidence type="ECO:0000313" key="2">
    <source>
        <dbReference type="Proteomes" id="UP000595814"/>
    </source>
</evidence>
<evidence type="ECO:0000313" key="1">
    <source>
        <dbReference type="EMBL" id="QQK06996.1"/>
    </source>
</evidence>
<organism evidence="1 2">
    <name type="scientific">Miniphocaeibacter halophilus</name>
    <dbReference type="NCBI Taxonomy" id="2931922"/>
    <lineage>
        <taxon>Bacteria</taxon>
        <taxon>Bacillati</taxon>
        <taxon>Bacillota</taxon>
        <taxon>Tissierellia</taxon>
        <taxon>Tissierellales</taxon>
        <taxon>Peptoniphilaceae</taxon>
        <taxon>Miniphocaeibacter</taxon>
    </lineage>
</organism>
<gene>
    <name evidence="1" type="ORF">JFY71_06510</name>
</gene>
<name>A0AC61MN07_9FIRM</name>
<keyword evidence="2" id="KW-1185">Reference proteome</keyword>
<dbReference type="Proteomes" id="UP000595814">
    <property type="component" value="Chromosome"/>
</dbReference>
<reference evidence="1 2" key="1">
    <citation type="journal article" date="2022" name="Int. J. Syst. Evol. Microbiol.">
        <title>Miniphocaeibacter halophilus sp. nov., an ammonium-tolerant acetate-producing bacterium isolated from a biogas system.</title>
        <authorList>
            <person name="Schnurer A."/>
            <person name="Singh A."/>
            <person name="Bi S."/>
            <person name="Qiao W."/>
            <person name="Westerholm M."/>
        </authorList>
    </citation>
    <scope>NUCLEOTIDE SEQUENCE [LARGE SCALE GENOMIC DNA]</scope>
    <source>
        <strain evidence="1 2">AMB_01</strain>
    </source>
</reference>
<protein>
    <submittedName>
        <fullName evidence="1">Nitroreductase family protein</fullName>
    </submittedName>
</protein>
<sequence length="171" mass="19631">MDFIKLAKERYSVRDYKDKEVEEEKIDQILEAAKVAPTACNFQPQKIFVLKSPEAIEKIRKITKNAYNAPIVFLICVNEDESWQSPFTENYNSGVMDGSIVCSHMMLQAKDLGLDSVWVVSFDPELTKREFNIPENLRPVCLLPVGYASENAKPTDNHNTFKERNELVEEL</sequence>
<accession>A0AC61MN07</accession>